<feature type="region of interest" description="Disordered" evidence="1">
    <location>
        <begin position="173"/>
        <end position="194"/>
    </location>
</feature>
<sequence length="327" mass="34850">VAPHAAPDTRQSWPHTVADDLGGATGLLGPTPTVTIHTRSSDPSHTLTAAHLNAGVPQEWKNLWETRLQGKHELLAWSPPVRHSPPATTRALMNTKDPHDRPSSNSDADPMVTASMPCAQFMKSDRSTIRSHSIQRSSGGAAKLLVAHAQDQEGLADHKDAKSMPLMFRIKAAPTPEQQGEGEEDRSSVGNAAGKSRTANLASKLVLSNKAGFGSLRLNGRVGPLQSALQGQGLSSFRRQHAPANHSTSPTCSNATFHQSPSHSSLSTANNIYKGLAKAHAHIGVASGAPPEQQQQQQKSRPGSGRQRRGNLVLSARQLSMLQSLQE</sequence>
<name>A0ABQ7FYW1_DUNSA</name>
<evidence type="ECO:0000313" key="3">
    <source>
        <dbReference type="Proteomes" id="UP000815325"/>
    </source>
</evidence>
<evidence type="ECO:0000313" key="2">
    <source>
        <dbReference type="EMBL" id="KAF5827550.1"/>
    </source>
</evidence>
<feature type="compositionally biased region" description="Low complexity" evidence="1">
    <location>
        <begin position="287"/>
        <end position="305"/>
    </location>
</feature>
<feature type="non-terminal residue" evidence="2">
    <location>
        <position position="1"/>
    </location>
</feature>
<evidence type="ECO:0000256" key="1">
    <source>
        <dbReference type="SAM" id="MobiDB-lite"/>
    </source>
</evidence>
<protein>
    <submittedName>
        <fullName evidence="2">Uncharacterized protein</fullName>
    </submittedName>
</protein>
<dbReference type="Proteomes" id="UP000815325">
    <property type="component" value="Unassembled WGS sequence"/>
</dbReference>
<feature type="compositionally biased region" description="Low complexity" evidence="1">
    <location>
        <begin position="19"/>
        <end position="29"/>
    </location>
</feature>
<feature type="compositionally biased region" description="Polar residues" evidence="1">
    <location>
        <begin position="245"/>
        <end position="268"/>
    </location>
</feature>
<accession>A0ABQ7FYW1</accession>
<proteinExistence type="predicted"/>
<organism evidence="2 3">
    <name type="scientific">Dunaliella salina</name>
    <name type="common">Green alga</name>
    <name type="synonym">Protococcus salinus</name>
    <dbReference type="NCBI Taxonomy" id="3046"/>
    <lineage>
        <taxon>Eukaryota</taxon>
        <taxon>Viridiplantae</taxon>
        <taxon>Chlorophyta</taxon>
        <taxon>core chlorophytes</taxon>
        <taxon>Chlorophyceae</taxon>
        <taxon>CS clade</taxon>
        <taxon>Chlamydomonadales</taxon>
        <taxon>Dunaliellaceae</taxon>
        <taxon>Dunaliella</taxon>
    </lineage>
</organism>
<feature type="region of interest" description="Disordered" evidence="1">
    <location>
        <begin position="78"/>
        <end position="110"/>
    </location>
</feature>
<dbReference type="EMBL" id="MU070475">
    <property type="protein sequence ID" value="KAF5827550.1"/>
    <property type="molecule type" value="Genomic_DNA"/>
</dbReference>
<keyword evidence="3" id="KW-1185">Reference proteome</keyword>
<gene>
    <name evidence="2" type="ORF">DUNSADRAFT_466</name>
</gene>
<feature type="region of interest" description="Disordered" evidence="1">
    <location>
        <begin position="238"/>
        <end position="268"/>
    </location>
</feature>
<reference evidence="2" key="1">
    <citation type="submission" date="2017-08" db="EMBL/GenBank/DDBJ databases">
        <authorList>
            <person name="Polle J.E."/>
            <person name="Barry K."/>
            <person name="Cushman J."/>
            <person name="Schmutz J."/>
            <person name="Tran D."/>
            <person name="Hathwaick L.T."/>
            <person name="Yim W.C."/>
            <person name="Jenkins J."/>
            <person name="Mckie-Krisberg Z.M."/>
            <person name="Prochnik S."/>
            <person name="Lindquist E."/>
            <person name="Dockter R.B."/>
            <person name="Adam C."/>
            <person name="Molina H."/>
            <person name="Bunkerborg J."/>
            <person name="Jin E."/>
            <person name="Buchheim M."/>
            <person name="Magnuson J."/>
        </authorList>
    </citation>
    <scope>NUCLEOTIDE SEQUENCE</scope>
    <source>
        <strain evidence="2">CCAP 19/18</strain>
    </source>
</reference>
<comment type="caution">
    <text evidence="2">The sequence shown here is derived from an EMBL/GenBank/DDBJ whole genome shotgun (WGS) entry which is preliminary data.</text>
</comment>
<feature type="region of interest" description="Disordered" evidence="1">
    <location>
        <begin position="286"/>
        <end position="310"/>
    </location>
</feature>
<feature type="region of interest" description="Disordered" evidence="1">
    <location>
        <begin position="1"/>
        <end position="29"/>
    </location>
</feature>